<dbReference type="PANTHER" id="PTHR47129">
    <property type="entry name" value="QUINONE OXIDOREDUCTASE 2"/>
    <property type="match status" value="1"/>
</dbReference>
<sequence length="297" mass="31347">MIIVTGATGQLGSAIVERLLERVPAGRIGVSLRDPERAKGLAERGVRVRHGDFDDAPSLTHAFEAAEQILVVSSATSGDAAVRQHRTAIEAAKAVGAGRIVYTSHMGSSPTSSFAPMLDHAATEAMLQQSGLEFTSLRNGFYASSALMLLGQALETGEVEAPADGPVSWTAHADLAEAATIALTDEGRLDGLTPALTGSEAIDLADIVEIAAQLSGRPIKRTVVSDDQYRRSLFSHGVPGPAADMLVGMFAASRQGEFAAVDPTLAKLLGRPPMTIRDVLQTRVLHDADETHERRHT</sequence>
<keyword evidence="2" id="KW-0560">Oxidoreductase</keyword>
<name>A0ABW4FX49_9PSEU</name>
<dbReference type="CDD" id="cd05269">
    <property type="entry name" value="TMR_SDR_a"/>
    <property type="match status" value="1"/>
</dbReference>
<proteinExistence type="predicted"/>
<dbReference type="RefSeq" id="WP_343973288.1">
    <property type="nucleotide sequence ID" value="NZ_BAAAJG010000003.1"/>
</dbReference>
<dbReference type="EMBL" id="JBHUCP010000048">
    <property type="protein sequence ID" value="MFD1535090.1"/>
    <property type="molecule type" value="Genomic_DNA"/>
</dbReference>
<dbReference type="PANTHER" id="PTHR47129:SF1">
    <property type="entry name" value="NMRA-LIKE DOMAIN-CONTAINING PROTEIN"/>
    <property type="match status" value="1"/>
</dbReference>
<dbReference type="GO" id="GO:0003955">
    <property type="term" value="F:NAD(P)H dehydrogenase (quinone) activity"/>
    <property type="evidence" value="ECO:0007669"/>
    <property type="project" value="UniProtKB-EC"/>
</dbReference>
<comment type="caution">
    <text evidence="2">The sequence shown here is derived from an EMBL/GenBank/DDBJ whole genome shotgun (WGS) entry which is preliminary data.</text>
</comment>
<dbReference type="EC" id="1.6.5.2" evidence="2"/>
<dbReference type="Gene3D" id="3.40.50.720">
    <property type="entry name" value="NAD(P)-binding Rossmann-like Domain"/>
    <property type="match status" value="1"/>
</dbReference>
<evidence type="ECO:0000313" key="2">
    <source>
        <dbReference type="EMBL" id="MFD1535090.1"/>
    </source>
</evidence>
<protein>
    <submittedName>
        <fullName evidence="2">SDR family oxidoreductase</fullName>
        <ecNumber evidence="2">1.6.5.2</ecNumber>
    </submittedName>
</protein>
<reference evidence="3" key="1">
    <citation type="journal article" date="2019" name="Int. J. Syst. Evol. Microbiol.">
        <title>The Global Catalogue of Microorganisms (GCM) 10K type strain sequencing project: providing services to taxonomists for standard genome sequencing and annotation.</title>
        <authorList>
            <consortium name="The Broad Institute Genomics Platform"/>
            <consortium name="The Broad Institute Genome Sequencing Center for Infectious Disease"/>
            <person name="Wu L."/>
            <person name="Ma J."/>
        </authorList>
    </citation>
    <scope>NUCLEOTIDE SEQUENCE [LARGE SCALE GENOMIC DNA]</scope>
    <source>
        <strain evidence="3">JCM 12165</strain>
    </source>
</reference>
<dbReference type="InterPro" id="IPR008030">
    <property type="entry name" value="NmrA-like"/>
</dbReference>
<feature type="domain" description="NmrA-like" evidence="1">
    <location>
        <begin position="2"/>
        <end position="265"/>
    </location>
</feature>
<keyword evidence="3" id="KW-1185">Reference proteome</keyword>
<gene>
    <name evidence="2" type="ORF">ACFSCY_37350</name>
</gene>
<dbReference type="SUPFAM" id="SSF51735">
    <property type="entry name" value="NAD(P)-binding Rossmann-fold domains"/>
    <property type="match status" value="1"/>
</dbReference>
<dbReference type="Pfam" id="PF05368">
    <property type="entry name" value="NmrA"/>
    <property type="match status" value="1"/>
</dbReference>
<organism evidence="2 3">
    <name type="scientific">Pseudonocardia aurantiaca</name>
    <dbReference type="NCBI Taxonomy" id="75290"/>
    <lineage>
        <taxon>Bacteria</taxon>
        <taxon>Bacillati</taxon>
        <taxon>Actinomycetota</taxon>
        <taxon>Actinomycetes</taxon>
        <taxon>Pseudonocardiales</taxon>
        <taxon>Pseudonocardiaceae</taxon>
        <taxon>Pseudonocardia</taxon>
    </lineage>
</organism>
<dbReference type="InterPro" id="IPR052718">
    <property type="entry name" value="NmrA-type_oxidoreductase"/>
</dbReference>
<dbReference type="Gene3D" id="3.90.25.10">
    <property type="entry name" value="UDP-galactose 4-epimerase, domain 1"/>
    <property type="match status" value="1"/>
</dbReference>
<evidence type="ECO:0000259" key="1">
    <source>
        <dbReference type="Pfam" id="PF05368"/>
    </source>
</evidence>
<accession>A0ABW4FX49</accession>
<evidence type="ECO:0000313" key="3">
    <source>
        <dbReference type="Proteomes" id="UP001597145"/>
    </source>
</evidence>
<dbReference type="InterPro" id="IPR036291">
    <property type="entry name" value="NAD(P)-bd_dom_sf"/>
</dbReference>
<dbReference type="Proteomes" id="UP001597145">
    <property type="component" value="Unassembled WGS sequence"/>
</dbReference>